<reference evidence="3" key="1">
    <citation type="submission" date="2022-11" db="UniProtKB">
        <authorList>
            <consortium name="WormBaseParasite"/>
        </authorList>
    </citation>
    <scope>IDENTIFICATION</scope>
</reference>
<proteinExistence type="predicted"/>
<dbReference type="AlphaFoldDB" id="A0A915K9H7"/>
<protein>
    <submittedName>
        <fullName evidence="3">Uncharacterized protein</fullName>
    </submittedName>
</protein>
<name>A0A915K9H7_ROMCU</name>
<sequence length="118" mass="12309">MKRNIKCGPVGRPHSLSSSDDISSLPGKLMTRPLHGWFFRRTPIFGDHGAVVVRKGDASMMLITSLTVRNVSSKVLATSVGKLVGAASGCCWAIAASVWAPVLVVDGNGAMTAVGCTL</sequence>
<evidence type="ECO:0000313" key="3">
    <source>
        <dbReference type="WBParaSite" id="nRc.2.0.1.t34548-RA"/>
    </source>
</evidence>
<evidence type="ECO:0000313" key="2">
    <source>
        <dbReference type="Proteomes" id="UP000887565"/>
    </source>
</evidence>
<keyword evidence="2" id="KW-1185">Reference proteome</keyword>
<accession>A0A915K9H7</accession>
<dbReference type="WBParaSite" id="nRc.2.0.1.t34548-RA">
    <property type="protein sequence ID" value="nRc.2.0.1.t34548-RA"/>
    <property type="gene ID" value="nRc.2.0.1.g34548"/>
</dbReference>
<organism evidence="2 3">
    <name type="scientific">Romanomermis culicivorax</name>
    <name type="common">Nematode worm</name>
    <dbReference type="NCBI Taxonomy" id="13658"/>
    <lineage>
        <taxon>Eukaryota</taxon>
        <taxon>Metazoa</taxon>
        <taxon>Ecdysozoa</taxon>
        <taxon>Nematoda</taxon>
        <taxon>Enoplea</taxon>
        <taxon>Dorylaimia</taxon>
        <taxon>Mermithida</taxon>
        <taxon>Mermithoidea</taxon>
        <taxon>Mermithidae</taxon>
        <taxon>Romanomermis</taxon>
    </lineage>
</organism>
<evidence type="ECO:0000256" key="1">
    <source>
        <dbReference type="SAM" id="MobiDB-lite"/>
    </source>
</evidence>
<dbReference type="Proteomes" id="UP000887565">
    <property type="component" value="Unplaced"/>
</dbReference>
<feature type="region of interest" description="Disordered" evidence="1">
    <location>
        <begin position="1"/>
        <end position="22"/>
    </location>
</feature>